<dbReference type="AlphaFoldDB" id="A0A1G7JRK4"/>
<reference evidence="2" key="1">
    <citation type="submission" date="2016-10" db="EMBL/GenBank/DDBJ databases">
        <authorList>
            <person name="Varghese N."/>
            <person name="Submissions S."/>
        </authorList>
    </citation>
    <scope>NUCLEOTIDE SEQUENCE [LARGE SCALE GENOMIC DNA]</scope>
    <source>
        <strain evidence="2">DSM 24729</strain>
    </source>
</reference>
<dbReference type="EMBL" id="FNBD01000010">
    <property type="protein sequence ID" value="SDF27491.1"/>
    <property type="molecule type" value="Genomic_DNA"/>
</dbReference>
<organism evidence="1 2">
    <name type="scientific">Cellulophaga baltica</name>
    <dbReference type="NCBI Taxonomy" id="76594"/>
    <lineage>
        <taxon>Bacteria</taxon>
        <taxon>Pseudomonadati</taxon>
        <taxon>Bacteroidota</taxon>
        <taxon>Flavobacteriia</taxon>
        <taxon>Flavobacteriales</taxon>
        <taxon>Flavobacteriaceae</taxon>
        <taxon>Cellulophaga</taxon>
    </lineage>
</organism>
<proteinExistence type="predicted"/>
<keyword evidence="2" id="KW-1185">Reference proteome</keyword>
<evidence type="ECO:0000313" key="1">
    <source>
        <dbReference type="EMBL" id="SDF27491.1"/>
    </source>
</evidence>
<gene>
    <name evidence="1" type="ORF">SAMN04487992_11071</name>
</gene>
<evidence type="ECO:0000313" key="2">
    <source>
        <dbReference type="Proteomes" id="UP000182114"/>
    </source>
</evidence>
<sequence>MFSKGQLIFAGLFFVSFVVITFFAYKRDKNLHLKNYKGVKWIGLTFVIFIILLFAIKYLLKN</sequence>
<accession>A0A1G7JRK4</accession>
<name>A0A1G7JRK4_9FLAO</name>
<dbReference type="Proteomes" id="UP000182114">
    <property type="component" value="Unassembled WGS sequence"/>
</dbReference>
<protein>
    <submittedName>
        <fullName evidence="1">Uncharacterized protein</fullName>
    </submittedName>
</protein>